<dbReference type="GeneID" id="85354542"/>
<dbReference type="Proteomes" id="UP001175211">
    <property type="component" value="Unassembled WGS sequence"/>
</dbReference>
<dbReference type="RefSeq" id="XP_060340061.1">
    <property type="nucleotide sequence ID" value="XM_060470994.1"/>
</dbReference>
<organism evidence="1 2">
    <name type="scientific">Armillaria tabescens</name>
    <name type="common">Ringless honey mushroom</name>
    <name type="synonym">Agaricus tabescens</name>
    <dbReference type="NCBI Taxonomy" id="1929756"/>
    <lineage>
        <taxon>Eukaryota</taxon>
        <taxon>Fungi</taxon>
        <taxon>Dikarya</taxon>
        <taxon>Basidiomycota</taxon>
        <taxon>Agaricomycotina</taxon>
        <taxon>Agaricomycetes</taxon>
        <taxon>Agaricomycetidae</taxon>
        <taxon>Agaricales</taxon>
        <taxon>Marasmiineae</taxon>
        <taxon>Physalacriaceae</taxon>
        <taxon>Desarmillaria</taxon>
    </lineage>
</organism>
<proteinExistence type="predicted"/>
<name>A0AA39NR31_ARMTA</name>
<evidence type="ECO:0000313" key="2">
    <source>
        <dbReference type="Proteomes" id="UP001175211"/>
    </source>
</evidence>
<comment type="caution">
    <text evidence="1">The sequence shown here is derived from an EMBL/GenBank/DDBJ whole genome shotgun (WGS) entry which is preliminary data.</text>
</comment>
<sequence>MKFCHSVLRTVIAVAVLNLSFTTPFSFIPPRSIHMHTQDGPQAAHCKSELLQVTMAKGLARLFVNERGIW</sequence>
<protein>
    <submittedName>
        <fullName evidence="1">Uncharacterized protein</fullName>
    </submittedName>
</protein>
<keyword evidence="2" id="KW-1185">Reference proteome</keyword>
<dbReference type="AlphaFoldDB" id="A0AA39NR31"/>
<reference evidence="1" key="1">
    <citation type="submission" date="2023-06" db="EMBL/GenBank/DDBJ databases">
        <authorList>
            <consortium name="Lawrence Berkeley National Laboratory"/>
            <person name="Ahrendt S."/>
            <person name="Sahu N."/>
            <person name="Indic B."/>
            <person name="Wong-Bajracharya J."/>
            <person name="Merenyi Z."/>
            <person name="Ke H.-M."/>
            <person name="Monk M."/>
            <person name="Kocsube S."/>
            <person name="Drula E."/>
            <person name="Lipzen A."/>
            <person name="Balint B."/>
            <person name="Henrissat B."/>
            <person name="Andreopoulos B."/>
            <person name="Martin F.M."/>
            <person name="Harder C.B."/>
            <person name="Rigling D."/>
            <person name="Ford K.L."/>
            <person name="Foster G.D."/>
            <person name="Pangilinan J."/>
            <person name="Papanicolaou A."/>
            <person name="Barry K."/>
            <person name="LaButti K."/>
            <person name="Viragh M."/>
            <person name="Koriabine M."/>
            <person name="Yan M."/>
            <person name="Riley R."/>
            <person name="Champramary S."/>
            <person name="Plett K.L."/>
            <person name="Tsai I.J."/>
            <person name="Slot J."/>
            <person name="Sipos G."/>
            <person name="Plett J."/>
            <person name="Nagy L.G."/>
            <person name="Grigoriev I.V."/>
        </authorList>
    </citation>
    <scope>NUCLEOTIDE SEQUENCE</scope>
    <source>
        <strain evidence="1">CCBAS 213</strain>
    </source>
</reference>
<accession>A0AA39NR31</accession>
<dbReference type="EMBL" id="JAUEPS010000001">
    <property type="protein sequence ID" value="KAK0470268.1"/>
    <property type="molecule type" value="Genomic_DNA"/>
</dbReference>
<gene>
    <name evidence="1" type="ORF">EV420DRAFT_1499453</name>
</gene>
<evidence type="ECO:0000313" key="1">
    <source>
        <dbReference type="EMBL" id="KAK0470268.1"/>
    </source>
</evidence>